<keyword evidence="2" id="KW-1185">Reference proteome</keyword>
<dbReference type="EMBL" id="AYKW01000068">
    <property type="protein sequence ID" value="PIL23055.1"/>
    <property type="molecule type" value="Genomic_DNA"/>
</dbReference>
<organism evidence="1 2">
    <name type="scientific">Ganoderma sinense ZZ0214-1</name>
    <dbReference type="NCBI Taxonomy" id="1077348"/>
    <lineage>
        <taxon>Eukaryota</taxon>
        <taxon>Fungi</taxon>
        <taxon>Dikarya</taxon>
        <taxon>Basidiomycota</taxon>
        <taxon>Agaricomycotina</taxon>
        <taxon>Agaricomycetes</taxon>
        <taxon>Polyporales</taxon>
        <taxon>Polyporaceae</taxon>
        <taxon>Ganoderma</taxon>
    </lineage>
</organism>
<evidence type="ECO:0000313" key="2">
    <source>
        <dbReference type="Proteomes" id="UP000230002"/>
    </source>
</evidence>
<accession>A0A2G8RNG0</accession>
<reference evidence="1 2" key="1">
    <citation type="journal article" date="2015" name="Sci. Rep.">
        <title>Chromosome-level genome map provides insights into diverse defense mechanisms in the medicinal fungus Ganoderma sinense.</title>
        <authorList>
            <person name="Zhu Y."/>
            <person name="Xu J."/>
            <person name="Sun C."/>
            <person name="Zhou S."/>
            <person name="Xu H."/>
            <person name="Nelson D.R."/>
            <person name="Qian J."/>
            <person name="Song J."/>
            <person name="Luo H."/>
            <person name="Xiang L."/>
            <person name="Li Y."/>
            <person name="Xu Z."/>
            <person name="Ji A."/>
            <person name="Wang L."/>
            <person name="Lu S."/>
            <person name="Hayward A."/>
            <person name="Sun W."/>
            <person name="Li X."/>
            <person name="Schwartz D.C."/>
            <person name="Wang Y."/>
            <person name="Chen S."/>
        </authorList>
    </citation>
    <scope>NUCLEOTIDE SEQUENCE [LARGE SCALE GENOMIC DNA]</scope>
    <source>
        <strain evidence="1 2">ZZ0214-1</strain>
    </source>
</reference>
<evidence type="ECO:0000313" key="1">
    <source>
        <dbReference type="EMBL" id="PIL23055.1"/>
    </source>
</evidence>
<sequence length="83" mass="9326">MRLSVNTCNAIPADTAQAPHCPYRAGISSPFCRDHAEELHALEERERTAACDADRLKVSVEDMLAEGVKAYIRVKEVRKDERI</sequence>
<protein>
    <submittedName>
        <fullName evidence="1">Uncharacterized protein</fullName>
    </submittedName>
</protein>
<name>A0A2G8RNG0_9APHY</name>
<gene>
    <name evidence="1" type="ORF">GSI_14362</name>
</gene>
<comment type="caution">
    <text evidence="1">The sequence shown here is derived from an EMBL/GenBank/DDBJ whole genome shotgun (WGS) entry which is preliminary data.</text>
</comment>
<dbReference type="AlphaFoldDB" id="A0A2G8RNG0"/>
<dbReference type="Proteomes" id="UP000230002">
    <property type="component" value="Unassembled WGS sequence"/>
</dbReference>
<proteinExistence type="predicted"/>